<dbReference type="RefSeq" id="WP_183442131.1">
    <property type="nucleotide sequence ID" value="NZ_JACHXD010000009.1"/>
</dbReference>
<dbReference type="GO" id="GO:0016020">
    <property type="term" value="C:membrane"/>
    <property type="evidence" value="ECO:0007669"/>
    <property type="project" value="TreeGrafter"/>
</dbReference>
<dbReference type="Pfam" id="PF01757">
    <property type="entry name" value="Acyl_transf_3"/>
    <property type="match status" value="1"/>
</dbReference>
<proteinExistence type="predicted"/>
<name>A0A7W5BCN7_9BURK</name>
<feature type="transmembrane region" description="Helical" evidence="1">
    <location>
        <begin position="209"/>
        <end position="226"/>
    </location>
</feature>
<evidence type="ECO:0000313" key="3">
    <source>
        <dbReference type="EMBL" id="MBB3120385.1"/>
    </source>
</evidence>
<dbReference type="PANTHER" id="PTHR23028:SF131">
    <property type="entry name" value="BLR2367 PROTEIN"/>
    <property type="match status" value="1"/>
</dbReference>
<evidence type="ECO:0000313" key="4">
    <source>
        <dbReference type="Proteomes" id="UP000541535"/>
    </source>
</evidence>
<comment type="caution">
    <text evidence="3">The sequence shown here is derived from an EMBL/GenBank/DDBJ whole genome shotgun (WGS) entry which is preliminary data.</text>
</comment>
<feature type="transmembrane region" description="Helical" evidence="1">
    <location>
        <begin position="298"/>
        <end position="322"/>
    </location>
</feature>
<sequence length="348" mass="38662">MLKNFQAARAIAALCAAAFHLSISMALPRYGGNAAFYEITQYLGANRFFFVLSGFTIFLAHAKDIGQPAALGTFVYKRFTRLIPLYWLYTLIFSIIVWMGFGTDAKIPSNWLDWLTAITLIRFTPGAPPLTVAWTLFHELAFYAVFAVLIWNRRAGMALAAVTVALTLLFFHHPGAHDRTAWNVYTAAYNLYFLFGIGAWYLSRKAGNGVAETVLALILVAIAMPLKGLPHQLGYMILIAGFAFFLVGMAKLENSASFFAPALLVRIGNASYTLYLIHEQVQGLLLKVLMRSGLYGVLGAHLSYIVVFVGTVAIAYVVYLLVERPMVQWFRRRYEASAKPDPRFGVAA</sequence>
<organism evidence="3 4">
    <name type="scientific">Pseudoduganella violacea</name>
    <dbReference type="NCBI Taxonomy" id="1715466"/>
    <lineage>
        <taxon>Bacteria</taxon>
        <taxon>Pseudomonadati</taxon>
        <taxon>Pseudomonadota</taxon>
        <taxon>Betaproteobacteria</taxon>
        <taxon>Burkholderiales</taxon>
        <taxon>Oxalobacteraceae</taxon>
        <taxon>Telluria group</taxon>
        <taxon>Pseudoduganella</taxon>
    </lineage>
</organism>
<reference evidence="3 4" key="1">
    <citation type="submission" date="2020-08" db="EMBL/GenBank/DDBJ databases">
        <title>Genomic Encyclopedia of Type Strains, Phase III (KMG-III): the genomes of soil and plant-associated and newly described type strains.</title>
        <authorList>
            <person name="Whitman W."/>
        </authorList>
    </citation>
    <scope>NUCLEOTIDE SEQUENCE [LARGE SCALE GENOMIC DNA]</scope>
    <source>
        <strain evidence="3 4">CECT 8897</strain>
    </source>
</reference>
<dbReference type="GO" id="GO:0016747">
    <property type="term" value="F:acyltransferase activity, transferring groups other than amino-acyl groups"/>
    <property type="evidence" value="ECO:0007669"/>
    <property type="project" value="InterPro"/>
</dbReference>
<feature type="transmembrane region" description="Helical" evidence="1">
    <location>
        <begin position="257"/>
        <end position="278"/>
    </location>
</feature>
<dbReference type="InterPro" id="IPR002656">
    <property type="entry name" value="Acyl_transf_3_dom"/>
</dbReference>
<feature type="domain" description="Acyltransferase 3" evidence="2">
    <location>
        <begin position="5"/>
        <end position="319"/>
    </location>
</feature>
<gene>
    <name evidence="3" type="ORF">FHS03_003449</name>
</gene>
<accession>A0A7W5BCN7</accession>
<evidence type="ECO:0000256" key="1">
    <source>
        <dbReference type="SAM" id="Phobius"/>
    </source>
</evidence>
<feature type="transmembrane region" description="Helical" evidence="1">
    <location>
        <begin position="83"/>
        <end position="101"/>
    </location>
</feature>
<dbReference type="AlphaFoldDB" id="A0A7W5BCN7"/>
<dbReference type="PANTHER" id="PTHR23028">
    <property type="entry name" value="ACETYLTRANSFERASE"/>
    <property type="match status" value="1"/>
</dbReference>
<keyword evidence="4" id="KW-1185">Reference proteome</keyword>
<feature type="transmembrane region" description="Helical" evidence="1">
    <location>
        <begin position="232"/>
        <end position="250"/>
    </location>
</feature>
<dbReference type="GO" id="GO:0000271">
    <property type="term" value="P:polysaccharide biosynthetic process"/>
    <property type="evidence" value="ECO:0007669"/>
    <property type="project" value="TreeGrafter"/>
</dbReference>
<feature type="transmembrane region" description="Helical" evidence="1">
    <location>
        <begin position="132"/>
        <end position="151"/>
    </location>
</feature>
<feature type="transmembrane region" description="Helical" evidence="1">
    <location>
        <begin position="182"/>
        <end position="202"/>
    </location>
</feature>
<protein>
    <submittedName>
        <fullName evidence="3">Peptidoglycan/LPS O-acetylase OafA/YrhL</fullName>
    </submittedName>
</protein>
<feature type="transmembrane region" description="Helical" evidence="1">
    <location>
        <begin position="158"/>
        <end position="176"/>
    </location>
</feature>
<evidence type="ECO:0000259" key="2">
    <source>
        <dbReference type="Pfam" id="PF01757"/>
    </source>
</evidence>
<keyword evidence="1" id="KW-0812">Transmembrane</keyword>
<keyword evidence="1" id="KW-1133">Transmembrane helix</keyword>
<dbReference type="Proteomes" id="UP000541535">
    <property type="component" value="Unassembled WGS sequence"/>
</dbReference>
<feature type="transmembrane region" description="Helical" evidence="1">
    <location>
        <begin position="42"/>
        <end position="62"/>
    </location>
</feature>
<dbReference type="InterPro" id="IPR050879">
    <property type="entry name" value="Acyltransferase_3"/>
</dbReference>
<keyword evidence="1" id="KW-0472">Membrane</keyword>
<dbReference type="EMBL" id="JACHXD010000009">
    <property type="protein sequence ID" value="MBB3120385.1"/>
    <property type="molecule type" value="Genomic_DNA"/>
</dbReference>